<evidence type="ECO:0000313" key="10">
    <source>
        <dbReference type="Proteomes" id="UP000193450"/>
    </source>
</evidence>
<protein>
    <submittedName>
        <fullName evidence="9">Alcohol dehydrogenase</fullName>
    </submittedName>
</protein>
<keyword evidence="4 7" id="KW-0862">Zinc</keyword>
<dbReference type="GO" id="GO:0005737">
    <property type="term" value="C:cytoplasm"/>
    <property type="evidence" value="ECO:0007669"/>
    <property type="project" value="TreeGrafter"/>
</dbReference>
<comment type="similarity">
    <text evidence="2 7">Belongs to the zinc-containing alcohol dehydrogenase family.</text>
</comment>
<dbReference type="STRING" id="716816.BST96_14175"/>
<dbReference type="InterPro" id="IPR011032">
    <property type="entry name" value="GroES-like_sf"/>
</dbReference>
<dbReference type="SMART" id="SM00829">
    <property type="entry name" value="PKS_ER"/>
    <property type="match status" value="1"/>
</dbReference>
<dbReference type="InterPro" id="IPR013149">
    <property type="entry name" value="ADH-like_C"/>
</dbReference>
<proteinExistence type="inferred from homology"/>
<organism evidence="9 10">
    <name type="scientific">Oceanicoccus sagamiensis</name>
    <dbReference type="NCBI Taxonomy" id="716816"/>
    <lineage>
        <taxon>Bacteria</taxon>
        <taxon>Pseudomonadati</taxon>
        <taxon>Pseudomonadota</taxon>
        <taxon>Gammaproteobacteria</taxon>
        <taxon>Cellvibrionales</taxon>
        <taxon>Spongiibacteraceae</taxon>
        <taxon>Oceanicoccus</taxon>
    </lineage>
</organism>
<keyword evidence="6" id="KW-0520">NAD</keyword>
<keyword evidence="5" id="KW-0560">Oxidoreductase</keyword>
<keyword evidence="3 7" id="KW-0479">Metal-binding</keyword>
<accession>A0A1X9NAT8</accession>
<dbReference type="InterPro" id="IPR036291">
    <property type="entry name" value="NAD(P)-bd_dom_sf"/>
</dbReference>
<dbReference type="CDD" id="cd08296">
    <property type="entry name" value="CAD_like"/>
    <property type="match status" value="1"/>
</dbReference>
<name>A0A1X9NAT8_9GAMM</name>
<evidence type="ECO:0000313" key="9">
    <source>
        <dbReference type="EMBL" id="ARN75160.1"/>
    </source>
</evidence>
<evidence type="ECO:0000256" key="5">
    <source>
        <dbReference type="ARBA" id="ARBA00023002"/>
    </source>
</evidence>
<reference evidence="9 10" key="1">
    <citation type="submission" date="2016-11" db="EMBL/GenBank/DDBJ databases">
        <title>Trade-off between light-utilization and light-protection in marine flavobacteria.</title>
        <authorList>
            <person name="Kumagai Y."/>
        </authorList>
    </citation>
    <scope>NUCLEOTIDE SEQUENCE [LARGE SCALE GENOMIC DNA]</scope>
    <source>
        <strain evidence="9 10">NBRC 107125</strain>
    </source>
</reference>
<feature type="domain" description="Enoyl reductase (ER)" evidence="8">
    <location>
        <begin position="13"/>
        <end position="335"/>
    </location>
</feature>
<gene>
    <name evidence="9" type="ORF">BST96_14175</name>
</gene>
<dbReference type="PANTHER" id="PTHR42940">
    <property type="entry name" value="ALCOHOL DEHYDROGENASE 1-RELATED"/>
    <property type="match status" value="1"/>
</dbReference>
<evidence type="ECO:0000256" key="7">
    <source>
        <dbReference type="RuleBase" id="RU361277"/>
    </source>
</evidence>
<dbReference type="Pfam" id="PF00107">
    <property type="entry name" value="ADH_zinc_N"/>
    <property type="match status" value="1"/>
</dbReference>
<evidence type="ECO:0000256" key="4">
    <source>
        <dbReference type="ARBA" id="ARBA00022833"/>
    </source>
</evidence>
<evidence type="ECO:0000256" key="2">
    <source>
        <dbReference type="ARBA" id="ARBA00008072"/>
    </source>
</evidence>
<dbReference type="AlphaFoldDB" id="A0A1X9NAT8"/>
<dbReference type="PROSITE" id="PS00059">
    <property type="entry name" value="ADH_ZINC"/>
    <property type="match status" value="1"/>
</dbReference>
<dbReference type="InterPro" id="IPR013154">
    <property type="entry name" value="ADH-like_N"/>
</dbReference>
<evidence type="ECO:0000256" key="1">
    <source>
        <dbReference type="ARBA" id="ARBA00001947"/>
    </source>
</evidence>
<dbReference type="GO" id="GO:0004022">
    <property type="term" value="F:alcohol dehydrogenase (NAD+) activity"/>
    <property type="evidence" value="ECO:0007669"/>
    <property type="project" value="TreeGrafter"/>
</dbReference>
<dbReference type="KEGG" id="osg:BST96_14175"/>
<dbReference type="Proteomes" id="UP000193450">
    <property type="component" value="Chromosome"/>
</dbReference>
<dbReference type="FunFam" id="3.40.50.720:FF:000039">
    <property type="entry name" value="Alcohol dehydrogenase AdhP"/>
    <property type="match status" value="1"/>
</dbReference>
<dbReference type="RefSeq" id="WP_085759332.1">
    <property type="nucleotide sequence ID" value="NZ_CP019343.1"/>
</dbReference>
<evidence type="ECO:0000259" key="8">
    <source>
        <dbReference type="SMART" id="SM00829"/>
    </source>
</evidence>
<keyword evidence="10" id="KW-1185">Reference proteome</keyword>
<dbReference type="InterPro" id="IPR020843">
    <property type="entry name" value="ER"/>
</dbReference>
<dbReference type="EMBL" id="CP019343">
    <property type="protein sequence ID" value="ARN75160.1"/>
    <property type="molecule type" value="Genomic_DNA"/>
</dbReference>
<dbReference type="SUPFAM" id="SSF50129">
    <property type="entry name" value="GroES-like"/>
    <property type="match status" value="1"/>
</dbReference>
<dbReference type="Gene3D" id="3.40.50.720">
    <property type="entry name" value="NAD(P)-binding Rossmann-like Domain"/>
    <property type="match status" value="1"/>
</dbReference>
<dbReference type="PANTHER" id="PTHR42940:SF7">
    <property type="entry name" value="ALCOHOL DEHYDROGENASE-LIKE N-TERMINAL DOMAIN-CONTAINING PROTEIN"/>
    <property type="match status" value="1"/>
</dbReference>
<dbReference type="Gene3D" id="3.90.180.10">
    <property type="entry name" value="Medium-chain alcohol dehydrogenases, catalytic domain"/>
    <property type="match status" value="1"/>
</dbReference>
<dbReference type="Pfam" id="PF08240">
    <property type="entry name" value="ADH_N"/>
    <property type="match status" value="1"/>
</dbReference>
<dbReference type="GO" id="GO:0008270">
    <property type="term" value="F:zinc ion binding"/>
    <property type="evidence" value="ECO:0007669"/>
    <property type="project" value="InterPro"/>
</dbReference>
<dbReference type="OrthoDB" id="9771084at2"/>
<dbReference type="SUPFAM" id="SSF51735">
    <property type="entry name" value="NAD(P)-binding Rossmann-fold domains"/>
    <property type="match status" value="1"/>
</dbReference>
<comment type="cofactor">
    <cofactor evidence="1 7">
        <name>Zn(2+)</name>
        <dbReference type="ChEBI" id="CHEBI:29105"/>
    </cofactor>
</comment>
<dbReference type="InterPro" id="IPR002328">
    <property type="entry name" value="ADH_Zn_CS"/>
</dbReference>
<sequence length="339" mass="35872">MTTMTAAVVQAAGEAFILEQRPIPQPGENQLRIKVQACGVCFSDNVIKQGTMPGLALPRVPGHEVAGIVDAVGPGVQGWALGDRVGVGWHGGHCFHCDPCREGDFVTCENKQICGVHYDGGYQEYMLAPAEALARIPNDLTDVEAAPLLCAGVTTYDALRNSAAQAGDLVAVQGIGGLGHLALQYAAKLGFKVVAISNGESKRELAMSLGASDYIDSSAEDAGAALQQRGGAKVVVVTAPHADAVTTLADGLGRNGQLMLVAILHDPIVINSRLLIRKRASIQGWPCGSAIDFESTMKFSAEQAVKAHIERYALSDINQAWEQMISNKARFRVVIDMTL</sequence>
<evidence type="ECO:0000256" key="3">
    <source>
        <dbReference type="ARBA" id="ARBA00022723"/>
    </source>
</evidence>
<evidence type="ECO:0000256" key="6">
    <source>
        <dbReference type="ARBA" id="ARBA00023027"/>
    </source>
</evidence>